<feature type="domain" description="DUF659" evidence="2">
    <location>
        <begin position="46"/>
        <end position="140"/>
    </location>
</feature>
<gene>
    <name evidence="4" type="ORF">CCAM_LOCUS35812</name>
</gene>
<dbReference type="InterPro" id="IPR008906">
    <property type="entry name" value="HATC_C_dom"/>
</dbReference>
<dbReference type="EMBL" id="OOIL02005153">
    <property type="protein sequence ID" value="VFQ94036.1"/>
    <property type="molecule type" value="Genomic_DNA"/>
</dbReference>
<dbReference type="Proteomes" id="UP000595140">
    <property type="component" value="Unassembled WGS sequence"/>
</dbReference>
<accession>A0A484N0X1</accession>
<dbReference type="SUPFAM" id="SSF53098">
    <property type="entry name" value="Ribonuclease H-like"/>
    <property type="match status" value="1"/>
</dbReference>
<evidence type="ECO:0000256" key="1">
    <source>
        <dbReference type="SAM" id="Coils"/>
    </source>
</evidence>
<evidence type="ECO:0000259" key="3">
    <source>
        <dbReference type="Pfam" id="PF05699"/>
    </source>
</evidence>
<proteinExistence type="predicted"/>
<keyword evidence="1" id="KW-0175">Coiled coil</keyword>
<evidence type="ECO:0000259" key="2">
    <source>
        <dbReference type="Pfam" id="PF04937"/>
    </source>
</evidence>
<organism evidence="4 5">
    <name type="scientific">Cuscuta campestris</name>
    <dbReference type="NCBI Taxonomy" id="132261"/>
    <lineage>
        <taxon>Eukaryota</taxon>
        <taxon>Viridiplantae</taxon>
        <taxon>Streptophyta</taxon>
        <taxon>Embryophyta</taxon>
        <taxon>Tracheophyta</taxon>
        <taxon>Spermatophyta</taxon>
        <taxon>Magnoliopsida</taxon>
        <taxon>eudicotyledons</taxon>
        <taxon>Gunneridae</taxon>
        <taxon>Pentapetalae</taxon>
        <taxon>asterids</taxon>
        <taxon>lamiids</taxon>
        <taxon>Solanales</taxon>
        <taxon>Convolvulaceae</taxon>
        <taxon>Cuscuteae</taxon>
        <taxon>Cuscuta</taxon>
        <taxon>Cuscuta subgen. Grammica</taxon>
        <taxon>Cuscuta sect. Cleistogrammica</taxon>
    </lineage>
</organism>
<dbReference type="InterPro" id="IPR012337">
    <property type="entry name" value="RNaseH-like_sf"/>
</dbReference>
<evidence type="ECO:0000313" key="4">
    <source>
        <dbReference type="EMBL" id="VFQ94036.1"/>
    </source>
</evidence>
<dbReference type="OrthoDB" id="1327491at2759"/>
<protein>
    <recommendedName>
        <fullName evidence="6">HAT C-terminal dimerisation domain-containing protein</fullName>
    </recommendedName>
</protein>
<sequence>MPTRGARHHWRSPGILAISSSLLNEIASRLLSWIRIVRGYNFGSRSSVFLKSVEISEDKNTGMFLSHLSSKVIDMVGPQHVVQFITDNGSNFVSAGNMIVQKYSMICYNRCAAHEIQLLFKDIYDQVPWVQSVVDNAKSIEAYMYRHTIITALMRKVTNGRELKKPCATRFASNFLVVQSSLGLENELRLFVASPEWRDLSYSKSREAISVTGLIQSDAFWSEAKELIQALEPLVRVLRLVDGESSTSGYLYQAMELAKDELKKRVEKSSDKYEKMLSLFDTRRKDNIIDPIHAFIATLDPLFLSNTNFKQTVEMKKGMFSLLEKVIQPVDRKEFIKQYRDYTMKPSSLFNDATYNMMTAYHPRIWWEFCGDSQPVLQKYAIRLLSQPCSSSACECNWSAFEVAQTKKRNRLTPGMLGLLVYCRMNTLMMQNAEEKMIKDSNLIDLSKLREWPDYGEVESYSHILNGNENNEACENSMEDPNIDNGMDDAGLPEFCETYVNDDDDDDVFADFGILE</sequence>
<keyword evidence="5" id="KW-1185">Reference proteome</keyword>
<feature type="domain" description="HAT C-terminal dimerisation" evidence="3">
    <location>
        <begin position="362"/>
        <end position="424"/>
    </location>
</feature>
<evidence type="ECO:0000313" key="5">
    <source>
        <dbReference type="Proteomes" id="UP000595140"/>
    </source>
</evidence>
<dbReference type="Pfam" id="PF05699">
    <property type="entry name" value="Dimer_Tnp_hAT"/>
    <property type="match status" value="1"/>
</dbReference>
<dbReference type="InterPro" id="IPR007021">
    <property type="entry name" value="DUF659"/>
</dbReference>
<dbReference type="GO" id="GO:0046983">
    <property type="term" value="F:protein dimerization activity"/>
    <property type="evidence" value="ECO:0007669"/>
    <property type="project" value="InterPro"/>
</dbReference>
<feature type="coiled-coil region" evidence="1">
    <location>
        <begin position="252"/>
        <end position="279"/>
    </location>
</feature>
<dbReference type="PANTHER" id="PTHR32166">
    <property type="entry name" value="OSJNBA0013A04.12 PROTEIN"/>
    <property type="match status" value="1"/>
</dbReference>
<reference evidence="4 5" key="1">
    <citation type="submission" date="2018-04" db="EMBL/GenBank/DDBJ databases">
        <authorList>
            <person name="Vogel A."/>
        </authorList>
    </citation>
    <scope>NUCLEOTIDE SEQUENCE [LARGE SCALE GENOMIC DNA]</scope>
</reference>
<dbReference type="AlphaFoldDB" id="A0A484N0X1"/>
<dbReference type="PANTHER" id="PTHR32166:SF85">
    <property type="entry name" value="DIMERIZATION, PUTATIVE-RELATED"/>
    <property type="match status" value="1"/>
</dbReference>
<name>A0A484N0X1_9ASTE</name>
<dbReference type="Pfam" id="PF04937">
    <property type="entry name" value="DUF659"/>
    <property type="match status" value="1"/>
</dbReference>
<evidence type="ECO:0008006" key="6">
    <source>
        <dbReference type="Google" id="ProtNLM"/>
    </source>
</evidence>